<keyword evidence="4" id="KW-0418">Kinase</keyword>
<evidence type="ECO:0000259" key="3">
    <source>
        <dbReference type="Pfam" id="PF03109"/>
    </source>
</evidence>
<dbReference type="AlphaFoldDB" id="A0A1X7E855"/>
<keyword evidence="2" id="KW-1133">Transmembrane helix</keyword>
<name>A0A1X7E855_TRICW</name>
<organism evidence="4 5">
    <name type="scientific">Trinickia caryophylli</name>
    <name type="common">Paraburkholderia caryophylli</name>
    <dbReference type="NCBI Taxonomy" id="28094"/>
    <lineage>
        <taxon>Bacteria</taxon>
        <taxon>Pseudomonadati</taxon>
        <taxon>Pseudomonadota</taxon>
        <taxon>Betaproteobacteria</taxon>
        <taxon>Burkholderiales</taxon>
        <taxon>Burkholderiaceae</taxon>
        <taxon>Trinickia</taxon>
    </lineage>
</organism>
<keyword evidence="5" id="KW-1185">Reference proteome</keyword>
<dbReference type="GO" id="GO:0016301">
    <property type="term" value="F:kinase activity"/>
    <property type="evidence" value="ECO:0007669"/>
    <property type="project" value="UniProtKB-KW"/>
</dbReference>
<protein>
    <submittedName>
        <fullName evidence="4">Predicted unusual protein kinase regulating ubiquinone biosynthesis, AarF/ABC1/UbiB family</fullName>
    </submittedName>
</protein>
<dbReference type="Pfam" id="PF03109">
    <property type="entry name" value="ABC1"/>
    <property type="match status" value="1"/>
</dbReference>
<dbReference type="STRING" id="28094.SAMN06295900_10546"/>
<gene>
    <name evidence="4" type="ORF">SAMN06295900_10546</name>
</gene>
<dbReference type="Proteomes" id="UP000192911">
    <property type="component" value="Unassembled WGS sequence"/>
</dbReference>
<accession>A0A1X7E855</accession>
<keyword evidence="4" id="KW-0830">Ubiquinone</keyword>
<dbReference type="PANTHER" id="PTHR10566:SF113">
    <property type="entry name" value="PROTEIN ACTIVITY OF BC1 COMPLEX KINASE 7, CHLOROPLASTIC"/>
    <property type="match status" value="1"/>
</dbReference>
<dbReference type="InterPro" id="IPR050154">
    <property type="entry name" value="UbiB_kinase"/>
</dbReference>
<evidence type="ECO:0000313" key="4">
    <source>
        <dbReference type="EMBL" id="SMF29310.1"/>
    </source>
</evidence>
<evidence type="ECO:0000313" key="5">
    <source>
        <dbReference type="Proteomes" id="UP000192911"/>
    </source>
</evidence>
<feature type="transmembrane region" description="Helical" evidence="2">
    <location>
        <begin position="572"/>
        <end position="590"/>
    </location>
</feature>
<dbReference type="PANTHER" id="PTHR10566">
    <property type="entry name" value="CHAPERONE-ACTIVITY OF BC1 COMPLEX CABC1 -RELATED"/>
    <property type="match status" value="1"/>
</dbReference>
<reference evidence="5" key="1">
    <citation type="submission" date="2017-04" db="EMBL/GenBank/DDBJ databases">
        <authorList>
            <person name="Varghese N."/>
            <person name="Submissions S."/>
        </authorList>
    </citation>
    <scope>NUCLEOTIDE SEQUENCE [LARGE SCALE GENOMIC DNA]</scope>
    <source>
        <strain evidence="5">Ballard 720</strain>
    </source>
</reference>
<feature type="domain" description="ABC1 atypical kinase-like" evidence="3">
    <location>
        <begin position="167"/>
        <end position="412"/>
    </location>
</feature>
<keyword evidence="4" id="KW-0808">Transferase</keyword>
<comment type="similarity">
    <text evidence="1">Belongs to the protein kinase superfamily. ADCK protein kinase family.</text>
</comment>
<keyword evidence="2" id="KW-0812">Transmembrane</keyword>
<keyword evidence="2" id="KW-0472">Membrane</keyword>
<proteinExistence type="inferred from homology"/>
<evidence type="ECO:0000256" key="1">
    <source>
        <dbReference type="ARBA" id="ARBA00009670"/>
    </source>
</evidence>
<dbReference type="CDD" id="cd05121">
    <property type="entry name" value="ABC1_ADCK3-like"/>
    <property type="match status" value="1"/>
</dbReference>
<sequence>MDFRVDLRFFVVHCGISLAGGLRRLRDTVPRSRGILMPPANVDCSGNGTLVPTQSSDAFLMRTTLRRLLLLFCALRYGARLLWQAAPPDGKVHWIAIFVTRLHRSPNARGLLHRALPQLGPLADGLVDALAGAFAEGVAAQSGEGMRTLHDALEFASRTETALTTPLTGEEMPTALRAALGRPLDEVFAWIDWTPLETGIGMQAHAARLREPPPDKRHGEVVVKLLRRGQVERIEDDVAVLRWLAALLERLFPAARELRLHALAQSFSGEVMRRFDLRAEAANLSQTGRHFADDARIAVPDVVWAYSTDYALVTERLETLPVGDLPDLARHGVDLERLAVNLLEVTVEQAFEHGFFHTVMSERHVRVSVGRDTLGRIVLADCSLMSSLTEPEREFFVHGATALFGQDYGTLAGMHHEVGHVAPDTRPERLEAELRTRSEPHFARPSTQRRAGGLLRHLVEAVKPFEGAVPPVLALAGHSLERAESLARMLAPELDTWRIAQASLGGLARKNVDHRGWLKHLARELPHLAPVVPRLPLLLVNRLQSPREHRIGVDTVRRLREIAHEQRRTRRLLWACAVTGALLGVALVWFA</sequence>
<dbReference type="InterPro" id="IPR004147">
    <property type="entry name" value="ABC1_dom"/>
</dbReference>
<evidence type="ECO:0000256" key="2">
    <source>
        <dbReference type="SAM" id="Phobius"/>
    </source>
</evidence>
<dbReference type="EMBL" id="FXAH01000005">
    <property type="protein sequence ID" value="SMF29310.1"/>
    <property type="molecule type" value="Genomic_DNA"/>
</dbReference>